<dbReference type="PIRSF" id="PIRSF006728">
    <property type="entry name" value="CinA"/>
    <property type="match status" value="1"/>
</dbReference>
<dbReference type="SUPFAM" id="SSF142433">
    <property type="entry name" value="CinA-like"/>
    <property type="match status" value="1"/>
</dbReference>
<feature type="domain" description="MoaB/Mog" evidence="2">
    <location>
        <begin position="4"/>
        <end position="170"/>
    </location>
</feature>
<dbReference type="InterPro" id="IPR036653">
    <property type="entry name" value="CinA-like_C"/>
</dbReference>
<organism evidence="3 4">
    <name type="scientific">Peptoniphilus lacrimalis</name>
    <dbReference type="NCBI Taxonomy" id="33031"/>
    <lineage>
        <taxon>Bacteria</taxon>
        <taxon>Bacillati</taxon>
        <taxon>Bacillota</taxon>
        <taxon>Tissierellia</taxon>
        <taxon>Tissierellales</taxon>
        <taxon>Peptoniphilaceae</taxon>
        <taxon>Peptoniphilus</taxon>
    </lineage>
</organism>
<reference evidence="3 4" key="1">
    <citation type="submission" date="2018-06" db="EMBL/GenBank/DDBJ databases">
        <authorList>
            <consortium name="Pathogen Informatics"/>
            <person name="Doyle S."/>
        </authorList>
    </citation>
    <scope>NUCLEOTIDE SEQUENCE [LARGE SCALE GENOMIC DNA]</scope>
    <source>
        <strain evidence="3 4">NCTC13149</strain>
    </source>
</reference>
<dbReference type="RefSeq" id="WP_019034573.1">
    <property type="nucleotide sequence ID" value="NZ_UGSZ01000001.1"/>
</dbReference>
<dbReference type="Proteomes" id="UP000255517">
    <property type="component" value="Unassembled WGS sequence"/>
</dbReference>
<sequence>MKAEIITVGTELLIGSILNTNAKFLSERLIDLGVDVVRQVSVADDMNSIIKELNISMNEADLIFLCGGLGPTNDDLTREALAKFLNKKIYIDKDAKEKLVLRFEKISKKMTDNNIKQVSLIEGSKKLDNNWGLALGEVNDYNGKKIFLFPGPPKEFEPMVDAYLAQNIHENQKIIVRSLNVIGLGESLTEDRIRKLNLENKYISINTFAHFTQTEIKLIAKGEDYEYISNIMSNSIEKLYDEFKDHIYSDNNQSVEEVLVKRLMDKNLTISFAESITGGLLAASITDVAGSSKILSSSYVTYSNDSKIKNLGVRKETLDKYGAISEQTALEMACGLKNKTNSSVCVSTTGEAGPEPSETDIGNVFICIYFSEDNYQLKHFYFPGNRERVRNRTVSQVLSNLLYLINKE</sequence>
<dbReference type="EMBL" id="UGSZ01000001">
    <property type="protein sequence ID" value="SUB57129.1"/>
    <property type="molecule type" value="Genomic_DNA"/>
</dbReference>
<dbReference type="CDD" id="cd00885">
    <property type="entry name" value="cinA"/>
    <property type="match status" value="1"/>
</dbReference>
<evidence type="ECO:0000313" key="3">
    <source>
        <dbReference type="EMBL" id="SUB57129.1"/>
    </source>
</evidence>
<dbReference type="PANTHER" id="PTHR13939:SF0">
    <property type="entry name" value="NMN AMIDOHYDROLASE-LIKE PROTEIN YFAY"/>
    <property type="match status" value="1"/>
</dbReference>
<dbReference type="HAMAP" id="MF_00226_B">
    <property type="entry name" value="CinA_B"/>
    <property type="match status" value="1"/>
</dbReference>
<gene>
    <name evidence="1" type="primary">cinA</name>
    <name evidence="3" type="ORF">NCTC13149_00945</name>
</gene>
<dbReference type="SMART" id="SM00852">
    <property type="entry name" value="MoCF_biosynth"/>
    <property type="match status" value="1"/>
</dbReference>
<dbReference type="Gene3D" id="3.90.950.20">
    <property type="entry name" value="CinA-like"/>
    <property type="match status" value="1"/>
</dbReference>
<dbReference type="SUPFAM" id="SSF53218">
    <property type="entry name" value="Molybdenum cofactor biosynthesis proteins"/>
    <property type="match status" value="1"/>
</dbReference>
<accession>A0A379C4V1</accession>
<name>A0A379C4V1_9FIRM</name>
<dbReference type="InterPro" id="IPR041424">
    <property type="entry name" value="CinA_KH"/>
</dbReference>
<dbReference type="InterPro" id="IPR001453">
    <property type="entry name" value="MoaB/Mog_dom"/>
</dbReference>
<dbReference type="AlphaFoldDB" id="A0A379C4V1"/>
<dbReference type="InterPro" id="IPR008135">
    <property type="entry name" value="Competence-induced_CinA"/>
</dbReference>
<dbReference type="Pfam" id="PF18146">
    <property type="entry name" value="CinA_KH"/>
    <property type="match status" value="1"/>
</dbReference>
<evidence type="ECO:0000259" key="2">
    <source>
        <dbReference type="SMART" id="SM00852"/>
    </source>
</evidence>
<evidence type="ECO:0000256" key="1">
    <source>
        <dbReference type="HAMAP-Rule" id="MF_00226"/>
    </source>
</evidence>
<dbReference type="Pfam" id="PF02464">
    <property type="entry name" value="CinA"/>
    <property type="match status" value="1"/>
</dbReference>
<dbReference type="InterPro" id="IPR008136">
    <property type="entry name" value="CinA_C"/>
</dbReference>
<dbReference type="InterPro" id="IPR050101">
    <property type="entry name" value="CinA"/>
</dbReference>
<proteinExistence type="inferred from homology"/>
<dbReference type="NCBIfam" id="TIGR00200">
    <property type="entry name" value="cinA_nterm"/>
    <property type="match status" value="1"/>
</dbReference>
<dbReference type="STRING" id="1122949.GCA_000378725_00688"/>
<dbReference type="NCBIfam" id="NF001813">
    <property type="entry name" value="PRK00549.1"/>
    <property type="match status" value="1"/>
</dbReference>
<protein>
    <recommendedName>
        <fullName evidence="1">Putative competence-damage inducible protein</fullName>
    </recommendedName>
</protein>
<evidence type="ECO:0000313" key="4">
    <source>
        <dbReference type="Proteomes" id="UP000255517"/>
    </source>
</evidence>
<dbReference type="NCBIfam" id="TIGR00199">
    <property type="entry name" value="PncC_domain"/>
    <property type="match status" value="1"/>
</dbReference>
<dbReference type="Pfam" id="PF00994">
    <property type="entry name" value="MoCF_biosynth"/>
    <property type="match status" value="1"/>
</dbReference>
<dbReference type="InterPro" id="IPR036425">
    <property type="entry name" value="MoaB/Mog-like_dom_sf"/>
</dbReference>
<dbReference type="PANTHER" id="PTHR13939">
    <property type="entry name" value="NICOTINAMIDE-NUCLEOTIDE AMIDOHYDROLASE PNCC"/>
    <property type="match status" value="1"/>
</dbReference>
<dbReference type="OrthoDB" id="9801454at2"/>
<dbReference type="Gene3D" id="3.40.980.10">
    <property type="entry name" value="MoaB/Mog-like domain"/>
    <property type="match status" value="1"/>
</dbReference>
<comment type="similarity">
    <text evidence="1">Belongs to the CinA family.</text>
</comment>